<dbReference type="PANTHER" id="PTHR31084">
    <property type="entry name" value="ALPHA-L-FUCOSIDASE 2"/>
    <property type="match status" value="1"/>
</dbReference>
<accession>A0ABS9BNQ0</accession>
<dbReference type="EMBL" id="JAKEVY010000005">
    <property type="protein sequence ID" value="MCF1716618.1"/>
    <property type="molecule type" value="Genomic_DNA"/>
</dbReference>
<dbReference type="InterPro" id="IPR049053">
    <property type="entry name" value="AFCA-like_C"/>
</dbReference>
<dbReference type="Pfam" id="PF22124">
    <property type="entry name" value="Glyco_hydro_95_cat"/>
    <property type="match status" value="1"/>
</dbReference>
<dbReference type="SUPFAM" id="SSF48208">
    <property type="entry name" value="Six-hairpin glycosidases"/>
    <property type="match status" value="1"/>
</dbReference>
<evidence type="ECO:0000259" key="1">
    <source>
        <dbReference type="Pfam" id="PF21307"/>
    </source>
</evidence>
<reference evidence="3 4" key="1">
    <citation type="submission" date="2022-01" db="EMBL/GenBank/DDBJ databases">
        <title>Flavihumibacter sp. nov., isolated from sediment of a river.</title>
        <authorList>
            <person name="Liu H."/>
        </authorList>
    </citation>
    <scope>NUCLEOTIDE SEQUENCE [LARGE SCALE GENOMIC DNA]</scope>
    <source>
        <strain evidence="3 4">RY-1</strain>
    </source>
</reference>
<dbReference type="PANTHER" id="PTHR31084:SF0">
    <property type="entry name" value="ALPHA-L-FUCOSIDASE 2"/>
    <property type="match status" value="1"/>
</dbReference>
<comment type="caution">
    <text evidence="3">The sequence shown here is derived from an EMBL/GenBank/DDBJ whole genome shotgun (WGS) entry which is preliminary data.</text>
</comment>
<dbReference type="InterPro" id="IPR054363">
    <property type="entry name" value="GH95_cat"/>
</dbReference>
<dbReference type="Pfam" id="PF21307">
    <property type="entry name" value="Glyco_hydro_95_C"/>
    <property type="match status" value="1"/>
</dbReference>
<organism evidence="3 4">
    <name type="scientific">Flavihumibacter fluminis</name>
    <dbReference type="NCBI Taxonomy" id="2909236"/>
    <lineage>
        <taxon>Bacteria</taxon>
        <taxon>Pseudomonadati</taxon>
        <taxon>Bacteroidota</taxon>
        <taxon>Chitinophagia</taxon>
        <taxon>Chitinophagales</taxon>
        <taxon>Chitinophagaceae</taxon>
        <taxon>Flavihumibacter</taxon>
    </lineage>
</organism>
<protein>
    <recommendedName>
        <fullName evidence="5">Glycosyl hydrolase family 65</fullName>
    </recommendedName>
</protein>
<evidence type="ECO:0008006" key="5">
    <source>
        <dbReference type="Google" id="ProtNLM"/>
    </source>
</evidence>
<dbReference type="InterPro" id="IPR008928">
    <property type="entry name" value="6-hairpin_glycosidase_sf"/>
</dbReference>
<dbReference type="InterPro" id="IPR012341">
    <property type="entry name" value="6hp_glycosidase-like_sf"/>
</dbReference>
<proteinExistence type="predicted"/>
<gene>
    <name evidence="3" type="ORF">L0U88_18395</name>
</gene>
<evidence type="ECO:0000313" key="4">
    <source>
        <dbReference type="Proteomes" id="UP001200145"/>
    </source>
</evidence>
<dbReference type="Gene3D" id="1.50.10.10">
    <property type="match status" value="1"/>
</dbReference>
<keyword evidence="4" id="KW-1185">Reference proteome</keyword>
<evidence type="ECO:0000259" key="2">
    <source>
        <dbReference type="Pfam" id="PF22124"/>
    </source>
</evidence>
<dbReference type="Proteomes" id="UP001200145">
    <property type="component" value="Unassembled WGS sequence"/>
</dbReference>
<feature type="domain" description="Glycosyl hydrolase family 95 catalytic" evidence="2">
    <location>
        <begin position="1"/>
        <end position="84"/>
    </location>
</feature>
<sequence>MFQAARVSLEHRGDVSTGWSMGWKINWWARLQDGDRALQLLRNQLSPVGSNGEGGGSYDNLFDAHPPFQIDGNFGCTSGITEMLMQSADGAVHMLPALPKEWADGYITGIKARGGFEIKEVSWKDGKIKQLVILSHLGGNLRLRVHQPLQFYSGKKIEKSSGINPNPFYVIESIPEPLAGKNLAGGKTALKEIIEYDVMTEMNKVYTFISQ</sequence>
<evidence type="ECO:0000313" key="3">
    <source>
        <dbReference type="EMBL" id="MCF1716618.1"/>
    </source>
</evidence>
<feature type="domain" description="Alpha fucosidase A-like C-terminal" evidence="1">
    <location>
        <begin position="86"/>
        <end position="156"/>
    </location>
</feature>
<name>A0ABS9BNQ0_9BACT</name>